<gene>
    <name evidence="9" type="ORF">KUCA_T00001723001</name>
</gene>
<dbReference type="InterPro" id="IPR001494">
    <property type="entry name" value="Importin-beta_N"/>
</dbReference>
<evidence type="ECO:0000256" key="2">
    <source>
        <dbReference type="ARBA" id="ARBA00004496"/>
    </source>
</evidence>
<feature type="compositionally biased region" description="Acidic residues" evidence="7">
    <location>
        <begin position="962"/>
        <end position="974"/>
    </location>
</feature>
<accession>W6MIL0</accession>
<evidence type="ECO:0000256" key="7">
    <source>
        <dbReference type="SAM" id="MobiDB-lite"/>
    </source>
</evidence>
<dbReference type="Proteomes" id="UP000019384">
    <property type="component" value="Unassembled WGS sequence"/>
</dbReference>
<dbReference type="STRING" id="1382522.W6MIL0"/>
<reference evidence="9" key="2">
    <citation type="submission" date="2014-02" db="EMBL/GenBank/DDBJ databases">
        <title>Complete DNA sequence of /Kuraishia capsulata/ illustrates novel genomic features among budding yeasts (/Saccharomycotina/).</title>
        <authorList>
            <person name="Morales L."/>
            <person name="Noel B."/>
            <person name="Porcel B."/>
            <person name="Marcet-Houben M."/>
            <person name="Hullo M-F."/>
            <person name="Sacerdot C."/>
            <person name="Tekaia F."/>
            <person name="Leh-Louis V."/>
            <person name="Despons L."/>
            <person name="Khanna V."/>
            <person name="Aury J-M."/>
            <person name="Barbe V."/>
            <person name="Couloux A."/>
            <person name="Labadie K."/>
            <person name="Pelletier E."/>
            <person name="Souciet J-L."/>
            <person name="Boekhout T."/>
            <person name="Gabaldon T."/>
            <person name="Wincker P."/>
            <person name="Dujon B."/>
        </authorList>
    </citation>
    <scope>NUCLEOTIDE SEQUENCE</scope>
    <source>
        <strain evidence="9">CBS 1993</strain>
    </source>
</reference>
<evidence type="ECO:0000256" key="3">
    <source>
        <dbReference type="ARBA" id="ARBA00022448"/>
    </source>
</evidence>
<evidence type="ECO:0000256" key="4">
    <source>
        <dbReference type="ARBA" id="ARBA00022490"/>
    </source>
</evidence>
<protein>
    <recommendedName>
        <fullName evidence="8">Importin N-terminal domain-containing protein</fullName>
    </recommendedName>
</protein>
<dbReference type="FunFam" id="1.25.10.10:FF:000244">
    <property type="entry name" value="Nonsense-mediated mRNA decay protein"/>
    <property type="match status" value="1"/>
</dbReference>
<dbReference type="GO" id="GO:0031267">
    <property type="term" value="F:small GTPase binding"/>
    <property type="evidence" value="ECO:0007669"/>
    <property type="project" value="InterPro"/>
</dbReference>
<dbReference type="SMART" id="SM00913">
    <property type="entry name" value="IBN_N"/>
    <property type="match status" value="1"/>
</dbReference>
<dbReference type="HOGENOM" id="CLU_004196_0_0_1"/>
<dbReference type="OrthoDB" id="760868at2759"/>
<sequence length="1025" mass="116920">MDVNGLHDCFVATLQADQNVRKQAELKLREAEQTPGFSGACLDILSTDGVNPAVKSACVIYFKNKVTKSWDPESRRALDKDEKPIIRERLIPAIIKSDKQLRNQFFPILTSIIAFDYPHSWPEFLPTTIGLFQNPQDTSSIYAGLVCFSELTRHYRWKTNEDRSQELDPIIRQYFPSLLQIGNALVEDVSSHSTYESGDMVKLILKIYKFVTYHDLPEPLREQEQVVAWGTFHVRVINMSLPQNVMEIDEDDRKLSPWVKSQKWGYANLFRLFSRYASKSIAQKYNYDGFKKLFITGFVPELLKVYFTRIEQWRHSQVWLSNECLSLLVEFIEHCVLQKALWSLVEPHVNYLISDFAFPILIPNEDVLDMFENDPHEYINMIMDVYEEASSPQMAVLGLLFTLVDKRKKTTLEPIMQFAYNKLVAFQSIPETLEIAKEKESVLRIMGAVVHELTVKKSPYYSQMESFFATFIFPNFKSQFPFLRARTCEVSCKFQSVELTNPENLSTLFQGVFECFKDDKHLPVELGAALALQAFIDVPQFKEAMSTIIVPTVERLLDLSNKIDNDAVSAVIQECVESFSEQLQPFGLGVMQRLSEQLLRLLREIKDAQSNDSDDYDDDSTKEMAALGVINTMITVLLSFENSAETVMKLEECYFPVIEFALTSDLEDYFAEIAELIENSTFLSRSVSPWMWRVFELLMISFKEGSALEFIDEMLAPLKNYLVYGASHLKTNQGYKDALFSVYQSLDPSDSELSLYGSNIVSVSSELAQNFILCLQEDSVPYLPLILTRTVQFLQSEDPAHASGLRYSIELSDVIIAALTQQPANSLSLLSEQQFLPQFFQLWGKIIPSLKRVYDLKLSTLGLLSIINLSSETLVALKLDSVLPQIGKLLGSLLARLPEAIQQLERKRASFNPESSDVIGGGHFDDYESDKEWEDEEGDPEGDEYLKFLESESKKLSQGGFYDDDDEEDFEDDPFSNTSLDPINVFQAFKEAFINSQQTDPNKHALICSQLTPQDQEVLTKASAI</sequence>
<dbReference type="Pfam" id="PF08389">
    <property type="entry name" value="Xpo1"/>
    <property type="match status" value="1"/>
</dbReference>
<evidence type="ECO:0000313" key="10">
    <source>
        <dbReference type="Proteomes" id="UP000019384"/>
    </source>
</evidence>
<name>W6MIL0_9ASCO</name>
<dbReference type="GO" id="GO:0005635">
    <property type="term" value="C:nuclear envelope"/>
    <property type="evidence" value="ECO:0007669"/>
    <property type="project" value="TreeGrafter"/>
</dbReference>
<dbReference type="PANTHER" id="PTHR10997">
    <property type="entry name" value="IMPORTIN-7, 8, 11"/>
    <property type="match status" value="1"/>
</dbReference>
<keyword evidence="3" id="KW-0813">Transport</keyword>
<evidence type="ECO:0000313" key="9">
    <source>
        <dbReference type="EMBL" id="CDK25753.1"/>
    </source>
</evidence>
<dbReference type="RefSeq" id="XP_022457764.1">
    <property type="nucleotide sequence ID" value="XM_022603933.1"/>
</dbReference>
<evidence type="ECO:0000256" key="1">
    <source>
        <dbReference type="ARBA" id="ARBA00004123"/>
    </source>
</evidence>
<dbReference type="GO" id="GO:0061608">
    <property type="term" value="F:nuclear import signal receptor activity"/>
    <property type="evidence" value="ECO:0007669"/>
    <property type="project" value="EnsemblFungi"/>
</dbReference>
<dbReference type="InterPro" id="IPR016024">
    <property type="entry name" value="ARM-type_fold"/>
</dbReference>
<feature type="region of interest" description="Disordered" evidence="7">
    <location>
        <begin position="957"/>
        <end position="978"/>
    </location>
</feature>
<keyword evidence="5" id="KW-0653">Protein transport</keyword>
<keyword evidence="4" id="KW-0963">Cytoplasm</keyword>
<keyword evidence="6" id="KW-0539">Nucleus</keyword>
<evidence type="ECO:0000256" key="5">
    <source>
        <dbReference type="ARBA" id="ARBA00022927"/>
    </source>
</evidence>
<comment type="subcellular location">
    <subcellularLocation>
        <location evidence="2">Cytoplasm</location>
    </subcellularLocation>
    <subcellularLocation>
        <location evidence="1">Nucleus</location>
    </subcellularLocation>
</comment>
<dbReference type="InterPro" id="IPR011989">
    <property type="entry name" value="ARM-like"/>
</dbReference>
<proteinExistence type="predicted"/>
<dbReference type="AlphaFoldDB" id="W6MIL0"/>
<dbReference type="GeneID" id="34519152"/>
<dbReference type="Gene3D" id="1.25.10.10">
    <property type="entry name" value="Leucine-rich Repeat Variant"/>
    <property type="match status" value="1"/>
</dbReference>
<feature type="compositionally biased region" description="Acidic residues" evidence="7">
    <location>
        <begin position="927"/>
        <end position="942"/>
    </location>
</feature>
<evidence type="ECO:0000259" key="8">
    <source>
        <dbReference type="PROSITE" id="PS50166"/>
    </source>
</evidence>
<dbReference type="Pfam" id="PF03810">
    <property type="entry name" value="IBN_N"/>
    <property type="match status" value="1"/>
</dbReference>
<feature type="region of interest" description="Disordered" evidence="7">
    <location>
        <begin position="915"/>
        <end position="942"/>
    </location>
</feature>
<dbReference type="InterPro" id="IPR013598">
    <property type="entry name" value="Exportin-1/Importin-b-like"/>
</dbReference>
<organism evidence="9 10">
    <name type="scientific">Kuraishia capsulata CBS 1993</name>
    <dbReference type="NCBI Taxonomy" id="1382522"/>
    <lineage>
        <taxon>Eukaryota</taxon>
        <taxon>Fungi</taxon>
        <taxon>Dikarya</taxon>
        <taxon>Ascomycota</taxon>
        <taxon>Saccharomycotina</taxon>
        <taxon>Pichiomycetes</taxon>
        <taxon>Pichiales</taxon>
        <taxon>Pichiaceae</taxon>
        <taxon>Kuraishia</taxon>
    </lineage>
</organism>
<feature type="domain" description="Importin N-terminal" evidence="8">
    <location>
        <begin position="24"/>
        <end position="96"/>
    </location>
</feature>
<evidence type="ECO:0000256" key="6">
    <source>
        <dbReference type="ARBA" id="ARBA00023242"/>
    </source>
</evidence>
<reference evidence="9" key="1">
    <citation type="submission" date="2013-12" db="EMBL/GenBank/DDBJ databases">
        <authorList>
            <person name="Genoscope - CEA"/>
        </authorList>
    </citation>
    <scope>NUCLEOTIDE SEQUENCE</scope>
    <source>
        <strain evidence="9">CBS 1993</strain>
    </source>
</reference>
<dbReference type="EMBL" id="HG793126">
    <property type="protein sequence ID" value="CDK25753.1"/>
    <property type="molecule type" value="Genomic_DNA"/>
</dbReference>
<dbReference type="PROSITE" id="PS50166">
    <property type="entry name" value="IMPORTIN_B_NT"/>
    <property type="match status" value="1"/>
</dbReference>
<dbReference type="GO" id="GO:0005829">
    <property type="term" value="C:cytosol"/>
    <property type="evidence" value="ECO:0007669"/>
    <property type="project" value="TreeGrafter"/>
</dbReference>
<dbReference type="PANTHER" id="PTHR10997:SF18">
    <property type="entry name" value="D-IMPORTIN 7_RANBP7"/>
    <property type="match status" value="1"/>
</dbReference>
<keyword evidence="10" id="KW-1185">Reference proteome</keyword>
<dbReference type="GO" id="GO:0006606">
    <property type="term" value="P:protein import into nucleus"/>
    <property type="evidence" value="ECO:0007669"/>
    <property type="project" value="EnsemblFungi"/>
</dbReference>
<dbReference type="SUPFAM" id="SSF48371">
    <property type="entry name" value="ARM repeat"/>
    <property type="match status" value="1"/>
</dbReference>